<evidence type="ECO:0000256" key="1">
    <source>
        <dbReference type="ARBA" id="ARBA00023015"/>
    </source>
</evidence>
<reference evidence="6 7" key="1">
    <citation type="submission" date="2019-01" db="EMBL/GenBank/DDBJ databases">
        <title>Ktedonosporobacter rubrisoli SCAWS-G2.</title>
        <authorList>
            <person name="Huang Y."/>
            <person name="Yan B."/>
        </authorList>
    </citation>
    <scope>NUCLEOTIDE SEQUENCE [LARGE SCALE GENOMIC DNA]</scope>
    <source>
        <strain evidence="6 7">SCAWS-G2</strain>
    </source>
</reference>
<keyword evidence="1" id="KW-0805">Transcription regulation</keyword>
<dbReference type="Pfam" id="PF17874">
    <property type="entry name" value="TPR_MalT"/>
    <property type="match status" value="1"/>
</dbReference>
<evidence type="ECO:0000256" key="3">
    <source>
        <dbReference type="ARBA" id="ARBA00023163"/>
    </source>
</evidence>
<dbReference type="SUPFAM" id="SSF52540">
    <property type="entry name" value="P-loop containing nucleoside triphosphate hydrolases"/>
    <property type="match status" value="1"/>
</dbReference>
<dbReference type="InterPro" id="IPR000792">
    <property type="entry name" value="Tscrpt_reg_LuxR_C"/>
</dbReference>
<dbReference type="OrthoDB" id="134937at2"/>
<dbReference type="Gene3D" id="3.40.50.300">
    <property type="entry name" value="P-loop containing nucleotide triphosphate hydrolases"/>
    <property type="match status" value="1"/>
</dbReference>
<dbReference type="PROSITE" id="PS50043">
    <property type="entry name" value="HTH_LUXR_2"/>
    <property type="match status" value="1"/>
</dbReference>
<protein>
    <recommendedName>
        <fullName evidence="5">HTH luxR-type domain-containing protein</fullName>
    </recommendedName>
</protein>
<dbReference type="InterPro" id="IPR059106">
    <property type="entry name" value="WHD_MalT"/>
</dbReference>
<organism evidence="6 7">
    <name type="scientific">Ktedonosporobacter rubrisoli</name>
    <dbReference type="NCBI Taxonomy" id="2509675"/>
    <lineage>
        <taxon>Bacteria</taxon>
        <taxon>Bacillati</taxon>
        <taxon>Chloroflexota</taxon>
        <taxon>Ktedonobacteria</taxon>
        <taxon>Ktedonobacterales</taxon>
        <taxon>Ktedonosporobacteraceae</taxon>
        <taxon>Ktedonosporobacter</taxon>
    </lineage>
</organism>
<evidence type="ECO:0000256" key="4">
    <source>
        <dbReference type="SAM" id="Coils"/>
    </source>
</evidence>
<dbReference type="SUPFAM" id="SSF48452">
    <property type="entry name" value="TPR-like"/>
    <property type="match status" value="1"/>
</dbReference>
<sequence>MAKTRQAALIWSQEDQQYLWCDEHATDAIDVRERPEAWLTRLATSTSFSFQGREGHLTLLKEARPRGGDGYWYAYRRQGKRTAKKYVGRTTNLSATRLEQMARALWYPAEQRNRDHSNEVGGGAANGREWRTSNMVEQQQTNVSPIPQLPLLVPKFHLPPLHPGLVPRERLLTQLDRALEHKFTLVSAPAGFGKTTLVRQWVAQRSTQPHVPPMAWVTLDGGDNDPVRFWRYLMTACQAFGDNIAQEALMLLLSTPQPPFEASLTEAALTIFLNALAQREQGGILLLDDYQAITSQRIQQTMTFFLAYLPANIHVVMMTRSDPPFPLAQLRARNELCDVRSSDLRFTQAEISAFLQLELSVPLAPEVAQCANAYLEGWAAGLRLLLIALREPAAPREIEPLLKVLAGGKPALQDYFITEVFNTQPEPVQRFLLQTSVLTLLTGSLCEALTGARESEQILETAARANLFLEPLGSPTRHPSPAQQWYRYHGLFAETMRAEARRRLGEEKIRELSAQASLWYEAHHLLTEAVESALYAQDYLRAAALIELILREPPTAYQANEYHTLSTWLQQLPEALLAGSPALCLGYARALLYRAEAWRLSPATQALLEKLFKMAEERYQAEHDLPRLGEVFAFRSLAAWRREDAIEAANYARQALAWLPEEQQVWRALSLGVVGKVELLYKGRVEEAQEMLEEACAWCEETDQRHARLTRATINILAHALFEQGKLHRSYEYYQKALHKAKEEYVHRDIMAHTLCGLARISYERNELEQARQQAEELLAIGRDLALEYHEVQASLLLARIQHAQGETTGARQRLDTLLARLPATQLDSAWPLSRELLILQARLALADGDLLAVQRWIASLEQADSTQFPFASEQEMLMLARWHLTLGRKEVALGLLQDLLQEAQKAGRRHSTFEVLALQTQAYAEHEQQAQQILLELLAQTCPEGYLRLFLDEGEAMAALLRSLVLHVREQPVLASLQSIIRAFPGSSSKLASSPATLLAEPLSSQELRVLHLLVPGRSNAEIAGELVVSVNTVRTHIQNIYRKLDAHNRAAAIEVARQLHLIS</sequence>
<keyword evidence="2" id="KW-0238">DNA-binding</keyword>
<dbReference type="SUPFAM" id="SSF46894">
    <property type="entry name" value="C-terminal effector domain of the bipartite response regulators"/>
    <property type="match status" value="1"/>
</dbReference>
<dbReference type="Gene3D" id="1.25.40.10">
    <property type="entry name" value="Tetratricopeptide repeat domain"/>
    <property type="match status" value="1"/>
</dbReference>
<dbReference type="GO" id="GO:0006355">
    <property type="term" value="P:regulation of DNA-templated transcription"/>
    <property type="evidence" value="ECO:0007669"/>
    <property type="project" value="InterPro"/>
</dbReference>
<dbReference type="InterPro" id="IPR041617">
    <property type="entry name" value="TPR_MalT"/>
</dbReference>
<keyword evidence="3" id="KW-0804">Transcription</keyword>
<dbReference type="Proteomes" id="UP000290365">
    <property type="component" value="Chromosome"/>
</dbReference>
<dbReference type="EMBL" id="CP035758">
    <property type="protein sequence ID" value="QBD75644.1"/>
    <property type="molecule type" value="Genomic_DNA"/>
</dbReference>
<dbReference type="InterPro" id="IPR016032">
    <property type="entry name" value="Sig_transdc_resp-reg_C-effctor"/>
</dbReference>
<dbReference type="Pfam" id="PF25873">
    <property type="entry name" value="WHD_MalT"/>
    <property type="match status" value="1"/>
</dbReference>
<dbReference type="SMART" id="SM00028">
    <property type="entry name" value="TPR"/>
    <property type="match status" value="3"/>
</dbReference>
<dbReference type="Gene3D" id="1.10.10.10">
    <property type="entry name" value="Winged helix-like DNA-binding domain superfamily/Winged helix DNA-binding domain"/>
    <property type="match status" value="1"/>
</dbReference>
<name>A0A4P6JKG5_KTERU</name>
<gene>
    <name evidence="6" type="ORF">EPA93_06345</name>
</gene>
<feature type="coiled-coil region" evidence="4">
    <location>
        <begin position="758"/>
        <end position="788"/>
    </location>
</feature>
<evidence type="ECO:0000256" key="2">
    <source>
        <dbReference type="ARBA" id="ARBA00023125"/>
    </source>
</evidence>
<dbReference type="InterPro" id="IPR027417">
    <property type="entry name" value="P-loop_NTPase"/>
</dbReference>
<proteinExistence type="predicted"/>
<dbReference type="KEGG" id="kbs:EPA93_06345"/>
<dbReference type="PROSITE" id="PS00622">
    <property type="entry name" value="HTH_LUXR_1"/>
    <property type="match status" value="1"/>
</dbReference>
<evidence type="ECO:0000313" key="7">
    <source>
        <dbReference type="Proteomes" id="UP000290365"/>
    </source>
</evidence>
<dbReference type="Pfam" id="PF20586">
    <property type="entry name" value="DUF6788"/>
    <property type="match status" value="1"/>
</dbReference>
<dbReference type="Pfam" id="PF00196">
    <property type="entry name" value="GerE"/>
    <property type="match status" value="1"/>
</dbReference>
<dbReference type="InterPro" id="IPR019734">
    <property type="entry name" value="TPR_rpt"/>
</dbReference>
<dbReference type="AlphaFoldDB" id="A0A4P6JKG5"/>
<feature type="domain" description="HTH luxR-type" evidence="5">
    <location>
        <begin position="997"/>
        <end position="1062"/>
    </location>
</feature>
<accession>A0A4P6JKG5</accession>
<keyword evidence="4" id="KW-0175">Coiled coil</keyword>
<dbReference type="RefSeq" id="WP_129886241.1">
    <property type="nucleotide sequence ID" value="NZ_CP035758.1"/>
</dbReference>
<keyword evidence="7" id="KW-1185">Reference proteome</keyword>
<dbReference type="PRINTS" id="PR00038">
    <property type="entry name" value="HTHLUXR"/>
</dbReference>
<dbReference type="InterPro" id="IPR036388">
    <property type="entry name" value="WH-like_DNA-bd_sf"/>
</dbReference>
<dbReference type="CDD" id="cd06170">
    <property type="entry name" value="LuxR_C_like"/>
    <property type="match status" value="1"/>
</dbReference>
<dbReference type="InterPro" id="IPR046738">
    <property type="entry name" value="DUF6788"/>
</dbReference>
<dbReference type="InterPro" id="IPR011990">
    <property type="entry name" value="TPR-like_helical_dom_sf"/>
</dbReference>
<dbReference type="GO" id="GO:0003677">
    <property type="term" value="F:DNA binding"/>
    <property type="evidence" value="ECO:0007669"/>
    <property type="project" value="UniProtKB-KW"/>
</dbReference>
<dbReference type="SMART" id="SM00421">
    <property type="entry name" value="HTH_LUXR"/>
    <property type="match status" value="1"/>
</dbReference>
<dbReference type="PANTHER" id="PTHR44688:SF16">
    <property type="entry name" value="DNA-BINDING TRANSCRIPTIONAL ACTIVATOR DEVR_DOSR"/>
    <property type="match status" value="1"/>
</dbReference>
<evidence type="ECO:0000259" key="5">
    <source>
        <dbReference type="PROSITE" id="PS50043"/>
    </source>
</evidence>
<evidence type="ECO:0000313" key="6">
    <source>
        <dbReference type="EMBL" id="QBD75644.1"/>
    </source>
</evidence>
<dbReference type="PANTHER" id="PTHR44688">
    <property type="entry name" value="DNA-BINDING TRANSCRIPTIONAL ACTIVATOR DEVR_DOSR"/>
    <property type="match status" value="1"/>
</dbReference>